<evidence type="ECO:0000313" key="2">
    <source>
        <dbReference type="EMBL" id="MPM63936.1"/>
    </source>
</evidence>
<comment type="caution">
    <text evidence="2">The sequence shown here is derived from an EMBL/GenBank/DDBJ whole genome shotgun (WGS) entry which is preliminary data.</text>
</comment>
<reference evidence="2" key="1">
    <citation type="submission" date="2019-08" db="EMBL/GenBank/DDBJ databases">
        <authorList>
            <person name="Kucharzyk K."/>
            <person name="Murdoch R.W."/>
            <person name="Higgins S."/>
            <person name="Loffler F."/>
        </authorList>
    </citation>
    <scope>NUCLEOTIDE SEQUENCE</scope>
</reference>
<feature type="compositionally biased region" description="Basic and acidic residues" evidence="1">
    <location>
        <begin position="54"/>
        <end position="64"/>
    </location>
</feature>
<feature type="region of interest" description="Disordered" evidence="1">
    <location>
        <begin position="1"/>
        <end position="243"/>
    </location>
</feature>
<sequence>MLDVHRCGLRLAGAGVRAVGAEEQPGQHPEQADDAEDAERPAPAGGDDDGGQGGRRDHRAEGRAGGDQVAGQRAVLRAEPAVGRGQRHGGGRPFGPAEHDPGHQQHRGAATGEHRELHHRPDHAHGEEDPLHRVAAGEEAGDDRDDRVEEEESASDEAELDRGDPQVRHGVAGHQAEDGLVRERDDLEQHQHGRDDPGPYGHVLETGTDATLRLGDDHRFRSFGGGDSGGRGGPGGRRVGPSV</sequence>
<accession>A0A645BFM0</accession>
<feature type="compositionally biased region" description="Basic and acidic residues" evidence="1">
    <location>
        <begin position="175"/>
        <end position="197"/>
    </location>
</feature>
<feature type="compositionally biased region" description="Acidic residues" evidence="1">
    <location>
        <begin position="139"/>
        <end position="159"/>
    </location>
</feature>
<feature type="compositionally biased region" description="Low complexity" evidence="1">
    <location>
        <begin position="9"/>
        <end position="21"/>
    </location>
</feature>
<organism evidence="2">
    <name type="scientific">bioreactor metagenome</name>
    <dbReference type="NCBI Taxonomy" id="1076179"/>
    <lineage>
        <taxon>unclassified sequences</taxon>
        <taxon>metagenomes</taxon>
        <taxon>ecological metagenomes</taxon>
    </lineage>
</organism>
<dbReference type="EMBL" id="VSSQ01019685">
    <property type="protein sequence ID" value="MPM63936.1"/>
    <property type="molecule type" value="Genomic_DNA"/>
</dbReference>
<feature type="compositionally biased region" description="Basic and acidic residues" evidence="1">
    <location>
        <begin position="123"/>
        <end position="136"/>
    </location>
</feature>
<protein>
    <submittedName>
        <fullName evidence="2">Uncharacterized protein</fullName>
    </submittedName>
</protein>
<gene>
    <name evidence="2" type="ORF">SDC9_110821</name>
</gene>
<proteinExistence type="predicted"/>
<name>A0A645BFM0_9ZZZZ</name>
<evidence type="ECO:0000256" key="1">
    <source>
        <dbReference type="SAM" id="MobiDB-lite"/>
    </source>
</evidence>
<dbReference type="AlphaFoldDB" id="A0A645BFM0"/>
<feature type="compositionally biased region" description="Gly residues" evidence="1">
    <location>
        <begin position="223"/>
        <end position="243"/>
    </location>
</feature>